<comment type="caution">
    <text evidence="2">The sequence shown here is derived from an EMBL/GenBank/DDBJ whole genome shotgun (WGS) entry which is preliminary data.</text>
</comment>
<dbReference type="RefSeq" id="WP_309945297.1">
    <property type="nucleotide sequence ID" value="NZ_JAVDQY010000001.1"/>
</dbReference>
<evidence type="ECO:0000313" key="2">
    <source>
        <dbReference type="EMBL" id="MDR6525800.1"/>
    </source>
</evidence>
<dbReference type="SUPFAM" id="SSF160631">
    <property type="entry name" value="SMI1/KNR4-like"/>
    <property type="match status" value="1"/>
</dbReference>
<name>A0AAE4C3L8_9FLAO</name>
<dbReference type="InterPro" id="IPR018958">
    <property type="entry name" value="Knr4/Smi1-like_dom"/>
</dbReference>
<dbReference type="InterPro" id="IPR037883">
    <property type="entry name" value="Knr4/Smi1-like_sf"/>
</dbReference>
<gene>
    <name evidence="2" type="ORF">J2787_001170</name>
</gene>
<dbReference type="Gene3D" id="3.40.1580.10">
    <property type="entry name" value="SMI1/KNR4-like"/>
    <property type="match status" value="1"/>
</dbReference>
<evidence type="ECO:0000313" key="3">
    <source>
        <dbReference type="Proteomes" id="UP001184861"/>
    </source>
</evidence>
<protein>
    <recommendedName>
        <fullName evidence="1">Knr4/Smi1-like domain-containing protein</fullName>
    </recommendedName>
</protein>
<reference evidence="2" key="1">
    <citation type="submission" date="2023-07" db="EMBL/GenBank/DDBJ databases">
        <title>Sorghum-associated microbial communities from plants grown in Nebraska, USA.</title>
        <authorList>
            <person name="Schachtman D."/>
        </authorList>
    </citation>
    <scope>NUCLEOTIDE SEQUENCE</scope>
    <source>
        <strain evidence="2">DS2360</strain>
    </source>
</reference>
<proteinExistence type="predicted"/>
<organism evidence="2 3">
    <name type="scientific">Chryseobacterium rhizosphaerae</name>
    <dbReference type="NCBI Taxonomy" id="395937"/>
    <lineage>
        <taxon>Bacteria</taxon>
        <taxon>Pseudomonadati</taxon>
        <taxon>Bacteroidota</taxon>
        <taxon>Flavobacteriia</taxon>
        <taxon>Flavobacteriales</taxon>
        <taxon>Weeksellaceae</taxon>
        <taxon>Chryseobacterium group</taxon>
        <taxon>Chryseobacterium</taxon>
    </lineage>
</organism>
<dbReference type="EMBL" id="JAVDQY010000001">
    <property type="protein sequence ID" value="MDR6525800.1"/>
    <property type="molecule type" value="Genomic_DNA"/>
</dbReference>
<dbReference type="Proteomes" id="UP001184861">
    <property type="component" value="Unassembled WGS sequence"/>
</dbReference>
<sequence>MTENRYHDFFSELKYFIIELGIDDGKIVGCSDHEIASIESRIGTALPEAYKEYLKSVGKKFLFEFFDAEQMSFEDYDDINEYVTNTLTETGFTFEREVFPISHRRYDFFRFFYLNESDNPDIWFFDEYPEDGRHTQNSRQTFVQMILDFFSQALSNQTAGFHWVTSEETKKNENIVRDRYLKWFGANLKLKNRTRETHTDNPFVLELYKTFNAYFSPANERTALEELGKYKNNTAKSDSDKVTAEPENKKTSVKPGFWTALKRLFS</sequence>
<feature type="domain" description="Knr4/Smi1-like" evidence="1">
    <location>
        <begin position="29"/>
        <end position="131"/>
    </location>
</feature>
<dbReference type="AlphaFoldDB" id="A0AAE4C3L8"/>
<evidence type="ECO:0000259" key="1">
    <source>
        <dbReference type="SMART" id="SM00860"/>
    </source>
</evidence>
<dbReference type="Pfam" id="PF09346">
    <property type="entry name" value="SMI1_KNR4"/>
    <property type="match status" value="1"/>
</dbReference>
<dbReference type="SMART" id="SM00860">
    <property type="entry name" value="SMI1_KNR4"/>
    <property type="match status" value="1"/>
</dbReference>
<accession>A0AAE4C3L8</accession>